<feature type="domain" description="Isocitrate dehydrogenase kinase/phosphatase (AceK) kinase" evidence="12">
    <location>
        <begin position="311"/>
        <end position="562"/>
    </location>
</feature>
<keyword evidence="3 11" id="KW-0723">Serine/threonine-protein kinase</keyword>
<dbReference type="OrthoDB" id="5287793at2"/>
<evidence type="ECO:0000256" key="11">
    <source>
        <dbReference type="HAMAP-Rule" id="MF_00747"/>
    </source>
</evidence>
<dbReference type="GO" id="GO:0008772">
    <property type="term" value="F:[isocitrate dehydrogenase (NADP+)] kinase activity"/>
    <property type="evidence" value="ECO:0007669"/>
    <property type="project" value="UniProtKB-UniRule"/>
</dbReference>
<dbReference type="PANTHER" id="PTHR39559">
    <property type="match status" value="1"/>
</dbReference>
<evidence type="ECO:0000256" key="3">
    <source>
        <dbReference type="ARBA" id="ARBA00022527"/>
    </source>
</evidence>
<evidence type="ECO:0000256" key="8">
    <source>
        <dbReference type="ARBA" id="ARBA00022801"/>
    </source>
</evidence>
<organism evidence="14 15">
    <name type="scientific">Alteromonas aestuariivivens</name>
    <dbReference type="NCBI Taxonomy" id="1938339"/>
    <lineage>
        <taxon>Bacteria</taxon>
        <taxon>Pseudomonadati</taxon>
        <taxon>Pseudomonadota</taxon>
        <taxon>Gammaproteobacteria</taxon>
        <taxon>Alteromonadales</taxon>
        <taxon>Alteromonadaceae</taxon>
        <taxon>Alteromonas/Salinimonas group</taxon>
        <taxon>Alteromonas</taxon>
    </lineage>
</organism>
<feature type="active site" evidence="11">
    <location>
        <position position="372"/>
    </location>
</feature>
<dbReference type="RefSeq" id="WP_115591301.1">
    <property type="nucleotide sequence ID" value="NZ_QRHA01000001.1"/>
</dbReference>
<dbReference type="NCBIfam" id="NF002804">
    <property type="entry name" value="PRK02946.1"/>
    <property type="match status" value="1"/>
</dbReference>
<evidence type="ECO:0000256" key="4">
    <source>
        <dbReference type="ARBA" id="ARBA00022532"/>
    </source>
</evidence>
<comment type="similarity">
    <text evidence="11">Belongs to the AceK family.</text>
</comment>
<dbReference type="HAMAP" id="MF_00747">
    <property type="entry name" value="AceK"/>
    <property type="match status" value="1"/>
</dbReference>
<dbReference type="PIRSF" id="PIRSF000719">
    <property type="entry name" value="AceK"/>
    <property type="match status" value="1"/>
</dbReference>
<dbReference type="InterPro" id="IPR046855">
    <property type="entry name" value="AceK_kinase"/>
</dbReference>
<dbReference type="GO" id="GO:0006006">
    <property type="term" value="P:glucose metabolic process"/>
    <property type="evidence" value="ECO:0007669"/>
    <property type="project" value="InterPro"/>
</dbReference>
<sequence>MADHNHTRRVAYQILTHFDQSYRWFSRITGGAKERFEKGLWQETLTASKQRITIYEQSLSEAVAAVYRQLSIHRSDNRFWASLKQAYAALIEGHPQFELAETFFNSVIGRLFKHQKIDNRFMFVLSDRCFLSGQDRNNVLNAFDTATTVGEMYESVFRIYRFNIPFEDYQRDLNHLDMALRRRLNQDQLASVHTAELLKPVFYRGKAAYLIGRICMPDETLPFVIALQTNLQNQLFVDALLTDRKDLSIIFGFARSYFMADTQYPGEVVAFLQELLPNKKYFELYIALGHYKHGKTVFYRNYLQHLEYSDDEFEAAPGVRGLVMMVFHLPSYGVVFKVIRDEFAESKKITREHVKDCYRLVKMSDRVGRMADTHEYVNFRIPLNRISEDLFKELQRSCASSLETDGDELIIRHLYIERKLTPLNLYLQQETDPQKIRHALNELGLCIKQIAMANIFPGDMLHKNFGITRNGRVIFYDYDEICLMKERNFRALPVSDDPFAMDTLSVAPNDVFPQQFEHFIVGNRKMKAILKELHGELMTPEYWQQVQTLTASGDIPNFTPYNPAMRFPRPLSEKIILGKSDRLGTETQ</sequence>
<keyword evidence="5 11" id="KW-0808">Transferase</keyword>
<feature type="domain" description="Isocitrate dehydrogenase kinase/phosphatase (AceK) regulatory" evidence="13">
    <location>
        <begin position="11"/>
        <end position="310"/>
    </location>
</feature>
<dbReference type="Pfam" id="PF20423">
    <property type="entry name" value="AceK_regulatory"/>
    <property type="match status" value="1"/>
</dbReference>
<keyword evidence="7 11" id="KW-0418">Kinase</keyword>
<keyword evidence="15" id="KW-1185">Reference proteome</keyword>
<keyword evidence="6 11" id="KW-0547">Nucleotide-binding</keyword>
<evidence type="ECO:0000313" key="14">
    <source>
        <dbReference type="EMBL" id="RDV29010.1"/>
    </source>
</evidence>
<keyword evidence="8 11" id="KW-0378">Hydrolase</keyword>
<evidence type="ECO:0000256" key="6">
    <source>
        <dbReference type="ARBA" id="ARBA00022741"/>
    </source>
</evidence>
<dbReference type="GO" id="GO:0004721">
    <property type="term" value="F:phosphoprotein phosphatase activity"/>
    <property type="evidence" value="ECO:0007669"/>
    <property type="project" value="UniProtKB-KW"/>
</dbReference>
<dbReference type="GO" id="GO:0005737">
    <property type="term" value="C:cytoplasm"/>
    <property type="evidence" value="ECO:0007669"/>
    <property type="project" value="UniProtKB-SubCell"/>
</dbReference>
<dbReference type="GO" id="GO:0006099">
    <property type="term" value="P:tricarboxylic acid cycle"/>
    <property type="evidence" value="ECO:0007669"/>
    <property type="project" value="UniProtKB-UniRule"/>
</dbReference>
<reference evidence="15" key="1">
    <citation type="submission" date="2018-08" db="EMBL/GenBank/DDBJ databases">
        <authorList>
            <person name="Zhang J."/>
            <person name="Du Z.-J."/>
        </authorList>
    </citation>
    <scope>NUCLEOTIDE SEQUENCE [LARGE SCALE GENOMIC DNA]</scope>
    <source>
        <strain evidence="15">KCTC 52655</strain>
    </source>
</reference>
<feature type="binding site" evidence="11">
    <location>
        <begin position="316"/>
        <end position="322"/>
    </location>
    <ligand>
        <name>ATP</name>
        <dbReference type="ChEBI" id="CHEBI:30616"/>
    </ligand>
</feature>
<dbReference type="AlphaFoldDB" id="A0A3D8MEH9"/>
<evidence type="ECO:0000259" key="12">
    <source>
        <dbReference type="Pfam" id="PF06315"/>
    </source>
</evidence>
<gene>
    <name evidence="11" type="primary">aceK</name>
    <name evidence="14" type="ORF">DXV75_00645</name>
</gene>
<evidence type="ECO:0000259" key="13">
    <source>
        <dbReference type="Pfam" id="PF20423"/>
    </source>
</evidence>
<dbReference type="InterPro" id="IPR010452">
    <property type="entry name" value="Isocitrate_DH_AceK"/>
</dbReference>
<comment type="catalytic activity">
    <reaction evidence="11">
        <text>L-seryl-[isocitrate dehydrogenase] + ATP = O-phospho-L-seryl-[isocitrate dehydrogenase] + ADP + H(+)</text>
        <dbReference type="Rhea" id="RHEA:43540"/>
        <dbReference type="Rhea" id="RHEA-COMP:10605"/>
        <dbReference type="Rhea" id="RHEA-COMP:10606"/>
        <dbReference type="ChEBI" id="CHEBI:15378"/>
        <dbReference type="ChEBI" id="CHEBI:29999"/>
        <dbReference type="ChEBI" id="CHEBI:30616"/>
        <dbReference type="ChEBI" id="CHEBI:83421"/>
        <dbReference type="ChEBI" id="CHEBI:456216"/>
        <dbReference type="EC" id="2.7.11.5"/>
    </reaction>
</comment>
<dbReference type="GO" id="GO:0004674">
    <property type="term" value="F:protein serine/threonine kinase activity"/>
    <property type="evidence" value="ECO:0007669"/>
    <property type="project" value="UniProtKB-KW"/>
</dbReference>
<evidence type="ECO:0000256" key="1">
    <source>
        <dbReference type="ARBA" id="ARBA00022435"/>
    </source>
</evidence>
<protein>
    <recommendedName>
        <fullName evidence="11">Isocitrate dehydrogenase kinase/phosphatase</fullName>
        <shortName evidence="11">IDH kinase/phosphatase</shortName>
        <shortName evidence="11">IDHK/P</shortName>
        <ecNumber evidence="11">2.7.11.5</ecNumber>
        <ecNumber evidence="11">3.1.3.-</ecNumber>
    </recommendedName>
</protein>
<evidence type="ECO:0000256" key="2">
    <source>
        <dbReference type="ARBA" id="ARBA00022490"/>
    </source>
</evidence>
<dbReference type="Proteomes" id="UP000256561">
    <property type="component" value="Unassembled WGS sequence"/>
</dbReference>
<dbReference type="EMBL" id="QRHA01000001">
    <property type="protein sequence ID" value="RDV29010.1"/>
    <property type="molecule type" value="Genomic_DNA"/>
</dbReference>
<keyword evidence="1 11" id="KW-0329">Glyoxylate bypass</keyword>
<dbReference type="GO" id="GO:0006097">
    <property type="term" value="P:glyoxylate cycle"/>
    <property type="evidence" value="ECO:0007669"/>
    <property type="project" value="UniProtKB-UniRule"/>
</dbReference>
<dbReference type="InterPro" id="IPR046854">
    <property type="entry name" value="AceK_regulatory"/>
</dbReference>
<dbReference type="PANTHER" id="PTHR39559:SF1">
    <property type="entry name" value="ISOCITRATE DEHYDROGENASE KINASE_PHOSPHATASE"/>
    <property type="match status" value="1"/>
</dbReference>
<evidence type="ECO:0000256" key="5">
    <source>
        <dbReference type="ARBA" id="ARBA00022679"/>
    </source>
</evidence>
<name>A0A3D8MEH9_9ALTE</name>
<keyword evidence="2 11" id="KW-0963">Cytoplasm</keyword>
<comment type="function">
    <text evidence="11">Bifunctional enzyme which can phosphorylate or dephosphorylate isocitrate dehydrogenase (IDH) on a specific serine residue. This is a regulatory mechanism which enables bacteria to bypass the Krebs cycle via the glyoxylate shunt in response to the source of carbon. When bacteria are grown on glucose, IDH is fully active and unphosphorylated, but when grown on acetate or ethanol, the activity of IDH declines drastically concomitant with its phosphorylation.</text>
</comment>
<feature type="binding site" evidence="11">
    <location>
        <position position="337"/>
    </location>
    <ligand>
        <name>ATP</name>
        <dbReference type="ChEBI" id="CHEBI:30616"/>
    </ligand>
</feature>
<comment type="caution">
    <text evidence="14">The sequence shown here is derived from an EMBL/GenBank/DDBJ whole genome shotgun (WGS) entry which is preliminary data.</text>
</comment>
<dbReference type="EC" id="3.1.3.-" evidence="11"/>
<keyword evidence="4 11" id="KW-0816">Tricarboxylic acid cycle</keyword>
<keyword evidence="10 11" id="KW-0904">Protein phosphatase</keyword>
<evidence type="ECO:0000256" key="7">
    <source>
        <dbReference type="ARBA" id="ARBA00022777"/>
    </source>
</evidence>
<dbReference type="EC" id="2.7.11.5" evidence="11"/>
<keyword evidence="9 11" id="KW-0067">ATP-binding</keyword>
<dbReference type="Pfam" id="PF06315">
    <property type="entry name" value="AceK_kinase"/>
    <property type="match status" value="1"/>
</dbReference>
<accession>A0A3D8MEH9</accession>
<comment type="subcellular location">
    <subcellularLocation>
        <location evidence="11">Cytoplasm</location>
    </subcellularLocation>
</comment>
<proteinExistence type="inferred from homology"/>
<evidence type="ECO:0000313" key="15">
    <source>
        <dbReference type="Proteomes" id="UP000256561"/>
    </source>
</evidence>
<evidence type="ECO:0000256" key="10">
    <source>
        <dbReference type="ARBA" id="ARBA00022912"/>
    </source>
</evidence>
<evidence type="ECO:0000256" key="9">
    <source>
        <dbReference type="ARBA" id="ARBA00022840"/>
    </source>
</evidence>
<dbReference type="GO" id="GO:0005524">
    <property type="term" value="F:ATP binding"/>
    <property type="evidence" value="ECO:0007669"/>
    <property type="project" value="UniProtKB-UniRule"/>
</dbReference>
<dbReference type="GO" id="GO:0016208">
    <property type="term" value="F:AMP binding"/>
    <property type="evidence" value="ECO:0007669"/>
    <property type="project" value="TreeGrafter"/>
</dbReference>